<dbReference type="EMBL" id="JAUNZN010000002">
    <property type="protein sequence ID" value="KAK4826761.1"/>
    <property type="molecule type" value="Genomic_DNA"/>
</dbReference>
<dbReference type="InterPro" id="IPR036885">
    <property type="entry name" value="SWIB_MDM2_dom_sf"/>
</dbReference>
<accession>A0AAN7PQC9</accession>
<dbReference type="PANTHER" id="PTHR45703:SF12">
    <property type="entry name" value="DYNEIN AXONEMAL HEAVY CHAIN 11"/>
    <property type="match status" value="1"/>
</dbReference>
<dbReference type="SUPFAM" id="SSF47592">
    <property type="entry name" value="SWIB/MDM2 domain"/>
    <property type="match status" value="1"/>
</dbReference>
<dbReference type="GO" id="GO:0045505">
    <property type="term" value="F:dynein intermediate chain binding"/>
    <property type="evidence" value="ECO:0007669"/>
    <property type="project" value="InterPro"/>
</dbReference>
<name>A0AAN7PQC9_MYCAM</name>
<reference evidence="2 3" key="1">
    <citation type="journal article" date="2023" name="J. Hered.">
        <title>Chromosome-level genome of the wood stork (Mycteria americana) provides insight into avian chromosome evolution.</title>
        <authorList>
            <person name="Flamio R. Jr."/>
            <person name="Ramstad K.M."/>
        </authorList>
    </citation>
    <scope>NUCLEOTIDE SEQUENCE [LARGE SCALE GENOMIC DNA]</scope>
    <source>
        <strain evidence="2">JAX WOST 10</strain>
    </source>
</reference>
<dbReference type="GO" id="GO:0030286">
    <property type="term" value="C:dynein complex"/>
    <property type="evidence" value="ECO:0007669"/>
    <property type="project" value="InterPro"/>
</dbReference>
<dbReference type="InterPro" id="IPR041466">
    <property type="entry name" value="Dynein_AAA5_ext"/>
</dbReference>
<proteinExistence type="predicted"/>
<organism evidence="2 3">
    <name type="scientific">Mycteria americana</name>
    <name type="common">Wood stork</name>
    <dbReference type="NCBI Taxonomy" id="33587"/>
    <lineage>
        <taxon>Eukaryota</taxon>
        <taxon>Metazoa</taxon>
        <taxon>Chordata</taxon>
        <taxon>Craniata</taxon>
        <taxon>Vertebrata</taxon>
        <taxon>Euteleostomi</taxon>
        <taxon>Archelosauria</taxon>
        <taxon>Archosauria</taxon>
        <taxon>Dinosauria</taxon>
        <taxon>Saurischia</taxon>
        <taxon>Theropoda</taxon>
        <taxon>Coelurosauria</taxon>
        <taxon>Aves</taxon>
        <taxon>Neognathae</taxon>
        <taxon>Neoaves</taxon>
        <taxon>Aequornithes</taxon>
        <taxon>Ciconiiformes</taxon>
        <taxon>Ciconiidae</taxon>
        <taxon>Mycteria</taxon>
    </lineage>
</organism>
<dbReference type="GO" id="GO:0051959">
    <property type="term" value="F:dynein light intermediate chain binding"/>
    <property type="evidence" value="ECO:0007669"/>
    <property type="project" value="InterPro"/>
</dbReference>
<dbReference type="GO" id="GO:0007018">
    <property type="term" value="P:microtubule-based movement"/>
    <property type="evidence" value="ECO:0007669"/>
    <property type="project" value="InterPro"/>
</dbReference>
<feature type="domain" description="Dynein heavy chain AAA 5 extension" evidence="1">
    <location>
        <begin position="106"/>
        <end position="159"/>
    </location>
</feature>
<gene>
    <name evidence="2" type="ORF">QYF61_011129</name>
</gene>
<evidence type="ECO:0000259" key="1">
    <source>
        <dbReference type="Pfam" id="PF17852"/>
    </source>
</evidence>
<protein>
    <recommendedName>
        <fullName evidence="1">Dynein heavy chain AAA 5 extension domain-containing protein</fullName>
    </recommendedName>
</protein>
<dbReference type="InterPro" id="IPR026983">
    <property type="entry name" value="DHC"/>
</dbReference>
<dbReference type="Proteomes" id="UP001333110">
    <property type="component" value="Unassembled WGS sequence"/>
</dbReference>
<dbReference type="AlphaFoldDB" id="A0AAN7PQC9"/>
<evidence type="ECO:0000313" key="3">
    <source>
        <dbReference type="Proteomes" id="UP001333110"/>
    </source>
</evidence>
<dbReference type="Pfam" id="PF17852">
    <property type="entry name" value="Dynein_AAA_lid"/>
    <property type="match status" value="1"/>
</dbReference>
<dbReference type="PANTHER" id="PTHR45703">
    <property type="entry name" value="DYNEIN HEAVY CHAIN"/>
    <property type="match status" value="1"/>
</dbReference>
<keyword evidence="3" id="KW-1185">Reference proteome</keyword>
<sequence>MCISARGLDPCFRQPLATSLPFVLKVQHKLDAAIGMTPADGYVDSWIETRRYQSEKANLTVLFDKYVPPYLEQLRTRFKTLTPIPENSMVQVCIRNKTAYILRNRISETSTEHVVLCRNTLLDCLLTPENVSMDCPRELYEMYFVFACIWAFGRVLSQDQVS</sequence>
<comment type="caution">
    <text evidence="2">The sequence shown here is derived from an EMBL/GenBank/DDBJ whole genome shotgun (WGS) entry which is preliminary data.</text>
</comment>
<evidence type="ECO:0000313" key="2">
    <source>
        <dbReference type="EMBL" id="KAK4826761.1"/>
    </source>
</evidence>